<feature type="domain" description="NADH:flavin oxidoreductase/NADH oxidase N-terminal" evidence="1">
    <location>
        <begin position="9"/>
        <end position="346"/>
    </location>
</feature>
<evidence type="ECO:0000313" key="2">
    <source>
        <dbReference type="EMBL" id="ANU21874.1"/>
    </source>
</evidence>
<name>A0A1C7ED30_9BACL</name>
<reference evidence="2" key="1">
    <citation type="submission" date="2016-10" db="EMBL/GenBank/DDBJ databases">
        <authorList>
            <person name="See-Too W.S."/>
        </authorList>
    </citation>
    <scope>NUCLEOTIDE SEQUENCE</scope>
    <source>
        <strain evidence="2">DSM 22276</strain>
    </source>
</reference>
<dbReference type="STRING" id="414778.BCM40_00350"/>
<dbReference type="GO" id="GO:0016491">
    <property type="term" value="F:oxidoreductase activity"/>
    <property type="evidence" value="ECO:0007669"/>
    <property type="project" value="InterPro"/>
</dbReference>
<dbReference type="CDD" id="cd02803">
    <property type="entry name" value="OYE_like_FMN_family"/>
    <property type="match status" value="1"/>
</dbReference>
<dbReference type="Pfam" id="PF00724">
    <property type="entry name" value="Oxidored_FMN"/>
    <property type="match status" value="1"/>
</dbReference>
<dbReference type="AlphaFoldDB" id="A0A1C7ED30"/>
<dbReference type="Proteomes" id="UP000092495">
    <property type="component" value="Chromosome"/>
</dbReference>
<dbReference type="Gene3D" id="3.20.20.70">
    <property type="entry name" value="Aldolase class I"/>
    <property type="match status" value="1"/>
</dbReference>
<protein>
    <submittedName>
        <fullName evidence="2">NADH:flavin oxidoreductase</fullName>
    </submittedName>
</protein>
<dbReference type="PANTHER" id="PTHR22893:SF91">
    <property type="entry name" value="NADPH DEHYDROGENASE 2-RELATED"/>
    <property type="match status" value="1"/>
</dbReference>
<dbReference type="SUPFAM" id="SSF51395">
    <property type="entry name" value="FMN-linked oxidoreductases"/>
    <property type="match status" value="1"/>
</dbReference>
<keyword evidence="3" id="KW-1185">Reference proteome</keyword>
<dbReference type="OrthoDB" id="9772736at2"/>
<accession>A0A1C7ED30</accession>
<organism evidence="2 3">
    <name type="scientific">Planococcus donghaensis</name>
    <dbReference type="NCBI Taxonomy" id="414778"/>
    <lineage>
        <taxon>Bacteria</taxon>
        <taxon>Bacillati</taxon>
        <taxon>Bacillota</taxon>
        <taxon>Bacilli</taxon>
        <taxon>Bacillales</taxon>
        <taxon>Caryophanaceae</taxon>
        <taxon>Planococcus</taxon>
    </lineage>
</organism>
<dbReference type="RefSeq" id="WP_065525010.1">
    <property type="nucleotide sequence ID" value="NZ_CP016543.2"/>
</dbReference>
<gene>
    <name evidence="2" type="ORF">BCM40_00350</name>
</gene>
<dbReference type="PANTHER" id="PTHR22893">
    <property type="entry name" value="NADH OXIDOREDUCTASE-RELATED"/>
    <property type="match status" value="1"/>
</dbReference>
<sequence length="369" mass="40107">MTNNQFQTLFSKIKTGNVTLDSRAGLAPMTRTSATETGLATEDMAQYYANFAKGGFSLIITEGTYTDKLYSQGYLNQPGIATTEQTDAWKPVVQAVQEQGSKIFLQLMHAGALSQGNRFKKNTIAPSAVKPKGEQLAFYGGSGEFSMPTEMTKEDISQLIESFVKSAKNAKEAGFDGVEIHGANGYILDQFLTDYTNLRTDEYGGPTENRLRLIIEVIEAVRDAVGSDFPVGIRIAQAKVNDANHKWVNGIDDAKLIFSQIGQAGVDYIHTSEPNATESAFSESPSTLVELAKKYGNTVAIANGALENPQLVEALLSKGKADLITIGKGALANQDWPNKILSGQELEAFDFQKILLPKATLKEFEINQN</sequence>
<dbReference type="GO" id="GO:0010181">
    <property type="term" value="F:FMN binding"/>
    <property type="evidence" value="ECO:0007669"/>
    <property type="project" value="InterPro"/>
</dbReference>
<dbReference type="EMBL" id="CP016543">
    <property type="protein sequence ID" value="ANU21874.1"/>
    <property type="molecule type" value="Genomic_DNA"/>
</dbReference>
<dbReference type="KEGG" id="pdg:BCM40_00350"/>
<evidence type="ECO:0000313" key="3">
    <source>
        <dbReference type="Proteomes" id="UP000092495"/>
    </source>
</evidence>
<evidence type="ECO:0000259" key="1">
    <source>
        <dbReference type="Pfam" id="PF00724"/>
    </source>
</evidence>
<dbReference type="InterPro" id="IPR001155">
    <property type="entry name" value="OxRdtase_FMN_N"/>
</dbReference>
<dbReference type="InterPro" id="IPR013785">
    <property type="entry name" value="Aldolase_TIM"/>
</dbReference>
<proteinExistence type="predicted"/>
<dbReference type="InterPro" id="IPR045247">
    <property type="entry name" value="Oye-like"/>
</dbReference>